<dbReference type="GeneID" id="5489955"/>
<dbReference type="HOGENOM" id="CLU_2347969_0_0_1"/>
<gene>
    <name evidence="1" type="ORF">SS1G_05431</name>
</gene>
<organism evidence="1 2">
    <name type="scientific">Sclerotinia sclerotiorum (strain ATCC 18683 / 1980 / Ss-1)</name>
    <name type="common">White mold</name>
    <name type="synonym">Whetzelinia sclerotiorum</name>
    <dbReference type="NCBI Taxonomy" id="665079"/>
    <lineage>
        <taxon>Eukaryota</taxon>
        <taxon>Fungi</taxon>
        <taxon>Dikarya</taxon>
        <taxon>Ascomycota</taxon>
        <taxon>Pezizomycotina</taxon>
        <taxon>Leotiomycetes</taxon>
        <taxon>Helotiales</taxon>
        <taxon>Sclerotiniaceae</taxon>
        <taxon>Sclerotinia</taxon>
    </lineage>
</organism>
<dbReference type="InParanoid" id="A7EJD8"/>
<evidence type="ECO:0000313" key="1">
    <source>
        <dbReference type="EMBL" id="EDO02954.1"/>
    </source>
</evidence>
<dbReference type="EMBL" id="CH476626">
    <property type="protein sequence ID" value="EDO02954.1"/>
    <property type="molecule type" value="Genomic_DNA"/>
</dbReference>
<accession>A7EJD8</accession>
<name>A7EJD8_SCLS1</name>
<reference evidence="2" key="1">
    <citation type="journal article" date="2011" name="PLoS Genet.">
        <title>Genomic analysis of the necrotrophic fungal pathogens Sclerotinia sclerotiorum and Botrytis cinerea.</title>
        <authorList>
            <person name="Amselem J."/>
            <person name="Cuomo C.A."/>
            <person name="van Kan J.A."/>
            <person name="Viaud M."/>
            <person name="Benito E.P."/>
            <person name="Couloux A."/>
            <person name="Coutinho P.M."/>
            <person name="de Vries R.P."/>
            <person name="Dyer P.S."/>
            <person name="Fillinger S."/>
            <person name="Fournier E."/>
            <person name="Gout L."/>
            <person name="Hahn M."/>
            <person name="Kohn L."/>
            <person name="Lapalu N."/>
            <person name="Plummer K.M."/>
            <person name="Pradier J.M."/>
            <person name="Quevillon E."/>
            <person name="Sharon A."/>
            <person name="Simon A."/>
            <person name="ten Have A."/>
            <person name="Tudzynski B."/>
            <person name="Tudzynski P."/>
            <person name="Wincker P."/>
            <person name="Andrew M."/>
            <person name="Anthouard V."/>
            <person name="Beever R.E."/>
            <person name="Beffa R."/>
            <person name="Benoit I."/>
            <person name="Bouzid O."/>
            <person name="Brault B."/>
            <person name="Chen Z."/>
            <person name="Choquer M."/>
            <person name="Collemare J."/>
            <person name="Cotton P."/>
            <person name="Danchin E.G."/>
            <person name="Da Silva C."/>
            <person name="Gautier A."/>
            <person name="Giraud C."/>
            <person name="Giraud T."/>
            <person name="Gonzalez C."/>
            <person name="Grossetete S."/>
            <person name="Guldener U."/>
            <person name="Henrissat B."/>
            <person name="Howlett B.J."/>
            <person name="Kodira C."/>
            <person name="Kretschmer M."/>
            <person name="Lappartient A."/>
            <person name="Leroch M."/>
            <person name="Levis C."/>
            <person name="Mauceli E."/>
            <person name="Neuveglise C."/>
            <person name="Oeser B."/>
            <person name="Pearson M."/>
            <person name="Poulain J."/>
            <person name="Poussereau N."/>
            <person name="Quesneville H."/>
            <person name="Rascle C."/>
            <person name="Schumacher J."/>
            <person name="Segurens B."/>
            <person name="Sexton A."/>
            <person name="Silva E."/>
            <person name="Sirven C."/>
            <person name="Soanes D.M."/>
            <person name="Talbot N.J."/>
            <person name="Templeton M."/>
            <person name="Yandava C."/>
            <person name="Yarden O."/>
            <person name="Zeng Q."/>
            <person name="Rollins J.A."/>
            <person name="Lebrun M.H."/>
            <person name="Dickman M."/>
        </authorList>
    </citation>
    <scope>NUCLEOTIDE SEQUENCE [LARGE SCALE GENOMIC DNA]</scope>
    <source>
        <strain evidence="2">ATCC 18683 / 1980 / Ss-1</strain>
    </source>
</reference>
<dbReference type="Proteomes" id="UP000001312">
    <property type="component" value="Unassembled WGS sequence"/>
</dbReference>
<protein>
    <submittedName>
        <fullName evidence="1">Uncharacterized protein</fullName>
    </submittedName>
</protein>
<sequence>MSTVGCLGVGDQRESTKEILVGYQSNTCCHKLGVGLLSGTVTSDAPNLAQIIILDGWDDPDDRLASYWPTGFSPPFGIARPVLRARCGRAGTAVDEF</sequence>
<dbReference type="KEGG" id="ssl:SS1G_05431"/>
<dbReference type="RefSeq" id="XP_001594003.1">
    <property type="nucleotide sequence ID" value="XM_001593953.1"/>
</dbReference>
<proteinExistence type="predicted"/>
<keyword evidence="2" id="KW-1185">Reference proteome</keyword>
<dbReference type="AlphaFoldDB" id="A7EJD8"/>
<evidence type="ECO:0000313" key="2">
    <source>
        <dbReference type="Proteomes" id="UP000001312"/>
    </source>
</evidence>